<feature type="region of interest" description="Disordered" evidence="1">
    <location>
        <begin position="1"/>
        <end position="87"/>
    </location>
</feature>
<protein>
    <submittedName>
        <fullName evidence="2">Uncharacterized protein</fullName>
    </submittedName>
</protein>
<evidence type="ECO:0000313" key="2">
    <source>
        <dbReference type="EMBL" id="GAB98215.1"/>
    </source>
</evidence>
<accession>K6WG05</accession>
<gene>
    <name evidence="2" type="ORF">KILIM_113_00020</name>
</gene>
<sequence length="87" mass="9185">MSIRRIGRRRVVSAPTGTSAQPETTESVDRSTAVTGGPVEQTRDDTDADWGEGADGPDSEFDSGSGSASAGAGRDAWLRAQRPPHWE</sequence>
<evidence type="ECO:0000313" key="3">
    <source>
        <dbReference type="Proteomes" id="UP000008366"/>
    </source>
</evidence>
<keyword evidence="3" id="KW-1185">Reference proteome</keyword>
<dbReference type="EMBL" id="BAHD01000113">
    <property type="protein sequence ID" value="GAB98215.1"/>
    <property type="molecule type" value="Genomic_DNA"/>
</dbReference>
<proteinExistence type="predicted"/>
<feature type="compositionally biased region" description="Polar residues" evidence="1">
    <location>
        <begin position="15"/>
        <end position="34"/>
    </location>
</feature>
<feature type="compositionally biased region" description="Acidic residues" evidence="1">
    <location>
        <begin position="46"/>
        <end position="61"/>
    </location>
</feature>
<comment type="caution">
    <text evidence="2">The sequence shown here is derived from an EMBL/GenBank/DDBJ whole genome shotgun (WGS) entry which is preliminary data.</text>
</comment>
<dbReference type="Proteomes" id="UP000008366">
    <property type="component" value="Unassembled WGS sequence"/>
</dbReference>
<organism evidence="2 3">
    <name type="scientific">Kineosphaera limosa NBRC 100340</name>
    <dbReference type="NCBI Taxonomy" id="1184609"/>
    <lineage>
        <taxon>Bacteria</taxon>
        <taxon>Bacillati</taxon>
        <taxon>Actinomycetota</taxon>
        <taxon>Actinomycetes</taxon>
        <taxon>Micrococcales</taxon>
        <taxon>Dermatophilaceae</taxon>
        <taxon>Kineosphaera</taxon>
    </lineage>
</organism>
<name>K6WG05_9MICO</name>
<reference evidence="2 3" key="1">
    <citation type="submission" date="2012-08" db="EMBL/GenBank/DDBJ databases">
        <title>Whole genome shotgun sequence of Kineosphaera limosa NBRC 100340.</title>
        <authorList>
            <person name="Yoshida I."/>
            <person name="Isaki S."/>
            <person name="Hosoyama A."/>
            <person name="Tsuchikane K."/>
            <person name="Katsumata H."/>
            <person name="Ando Y."/>
            <person name="Ohji S."/>
            <person name="Hamada M."/>
            <person name="Tamura T."/>
            <person name="Yamazoe A."/>
            <person name="Yamazaki S."/>
            <person name="Fujita N."/>
        </authorList>
    </citation>
    <scope>NUCLEOTIDE SEQUENCE [LARGE SCALE GENOMIC DNA]</scope>
    <source>
        <strain evidence="2 3">NBRC 100340</strain>
    </source>
</reference>
<feature type="compositionally biased region" description="Low complexity" evidence="1">
    <location>
        <begin position="63"/>
        <end position="73"/>
    </location>
</feature>
<dbReference type="AlphaFoldDB" id="K6WG05"/>
<feature type="compositionally biased region" description="Basic residues" evidence="1">
    <location>
        <begin position="1"/>
        <end position="11"/>
    </location>
</feature>
<evidence type="ECO:0000256" key="1">
    <source>
        <dbReference type="SAM" id="MobiDB-lite"/>
    </source>
</evidence>